<keyword evidence="2" id="KW-0804">Transcription</keyword>
<dbReference type="OrthoDB" id="511483at2"/>
<organism evidence="3 4">
    <name type="scientific">Faecalibacterium duncaniae (strain DSM 17677 / JCM 31915 / A2-165)</name>
    <name type="common">Faecalibacterium prausnitzii</name>
    <dbReference type="NCBI Taxonomy" id="411483"/>
    <lineage>
        <taxon>Bacteria</taxon>
        <taxon>Bacillati</taxon>
        <taxon>Bacillota</taxon>
        <taxon>Clostridia</taxon>
        <taxon>Eubacteriales</taxon>
        <taxon>Oscillospiraceae</taxon>
        <taxon>Faecalibacterium</taxon>
    </lineage>
</organism>
<comment type="caution">
    <text evidence="3">The sequence shown here is derived from an EMBL/GenBank/DDBJ whole genome shotgun (WGS) entry which is preliminary data.</text>
</comment>
<dbReference type="PATRIC" id="fig|411483.3.peg.2779"/>
<dbReference type="eggNOG" id="ENOG50343A5">
    <property type="taxonomic scope" value="Bacteria"/>
</dbReference>
<dbReference type="PANTHER" id="PTHR30185">
    <property type="entry name" value="CRYPTIC BETA-GLUCOSIDE BGL OPERON ANTITERMINATOR"/>
    <property type="match status" value="1"/>
</dbReference>
<evidence type="ECO:0000256" key="2">
    <source>
        <dbReference type="ARBA" id="ARBA00023163"/>
    </source>
</evidence>
<accession>C7HB12</accession>
<gene>
    <name evidence="3" type="ORF">FAEPRAA2165_03528</name>
</gene>
<dbReference type="InterPro" id="IPR007737">
    <property type="entry name" value="Mga_HTH"/>
</dbReference>
<evidence type="ECO:0000313" key="4">
    <source>
        <dbReference type="Proteomes" id="UP000004619"/>
    </source>
</evidence>
<dbReference type="GeneID" id="90658981"/>
<evidence type="ECO:0000256" key="1">
    <source>
        <dbReference type="ARBA" id="ARBA00023015"/>
    </source>
</evidence>
<protein>
    <submittedName>
        <fullName evidence="3">Uncharacterized protein</fullName>
    </submittedName>
</protein>
<sequence length="645" mass="75549">MFQDYSIDDYKKACYIILRPDLTPEYFIRHFGMSRYEYSICQQRLKELQKFYGIEYHFEENRIHWTVTDEKQFQQHYKGMWSFYNRHRRNLTNRSELVRGLYIARKILLANDHTDLDAVSETMVFSRSNLRNAIKLCRTFLQSYNIRLENAPHYGVYPMGNEWNIRRCLMAIYSLLDVNVIPEEDYPEIAEGLSNPHYPVLREKVYEALLHNSCNYSQAQVRRLTYYIFFQHLRIRQGRIFSGFENIHPAIIGYVRNSERLMKISADITRSCFGGEAFSEQEILSVAMMLFEMYDEPEEFCAFVEATFPEEANDLYRMVDGYLLRSYGFSITGLYSSILRTTLYRLIIHHQMGLLSEHAGHSESRAQMISDYPLVMLLYQNIQQLLAERYGNEAAGICCAPLCELIAFYIQGMDYAAPRLRIGITARSDIYASEMIRNLLLAKLNPRYYSSVECCTYVDMLENIPEARKKYDLILCDERLSNDPLFLSYAEIRNDLNNINAYLQMLRDLFGNDLKKEDIRTQELKLSDGWAEELLAESRAFPVAAFTVEEIQKKTICVNDCLVLLLTQQTAPHSLLQFGKLKSRLRVGDKRVSRYLLLSGRVNAQNIRIINLLLYELIQDPLFWATLTSCPCPETLNNQINRLLK</sequence>
<reference evidence="3" key="1">
    <citation type="submission" date="2009-08" db="EMBL/GenBank/DDBJ databases">
        <authorList>
            <person name="Weinstock G."/>
            <person name="Sodergren E."/>
            <person name="Clifton S."/>
            <person name="Fulton L."/>
            <person name="Fulton B."/>
            <person name="Courtney L."/>
            <person name="Fronick C."/>
            <person name="Harrison M."/>
            <person name="Strong C."/>
            <person name="Farmer C."/>
            <person name="Delahaunty K."/>
            <person name="Markovic C."/>
            <person name="Hall O."/>
            <person name="Minx P."/>
            <person name="Tomlinson C."/>
            <person name="Mitreva M."/>
            <person name="Nelson J."/>
            <person name="Hou S."/>
            <person name="Wollam A."/>
            <person name="Pepin K.H."/>
            <person name="Johnson M."/>
            <person name="Bhonagiri V."/>
            <person name="Nash W.E."/>
            <person name="Warren W."/>
            <person name="Chinwalla A."/>
            <person name="Mardis E.R."/>
            <person name="Wilson R.K."/>
        </authorList>
    </citation>
    <scope>NUCLEOTIDE SEQUENCE [LARGE SCALE GENOMIC DNA]</scope>
    <source>
        <strain evidence="3">A2-165</strain>
    </source>
</reference>
<dbReference type="InterPro" id="IPR050661">
    <property type="entry name" value="BglG_antiterminators"/>
</dbReference>
<dbReference type="RefSeq" id="WP_005936630.1">
    <property type="nucleotide sequence ID" value="NZ_CP048437.1"/>
</dbReference>
<keyword evidence="4" id="KW-1185">Reference proteome</keyword>
<dbReference type="PANTHER" id="PTHR30185:SF13">
    <property type="entry name" value="LICABCH OPERON REGULATOR-RELATED"/>
    <property type="match status" value="1"/>
</dbReference>
<keyword evidence="1" id="KW-0805">Transcription regulation</keyword>
<dbReference type="Pfam" id="PF05043">
    <property type="entry name" value="Mga"/>
    <property type="match status" value="1"/>
</dbReference>
<dbReference type="HOGENOM" id="CLU_424375_0_0_9"/>
<evidence type="ECO:0000313" key="3">
    <source>
        <dbReference type="EMBL" id="EEU94905.1"/>
    </source>
</evidence>
<dbReference type="AlphaFoldDB" id="C7HB12"/>
<dbReference type="Proteomes" id="UP000004619">
    <property type="component" value="Unassembled WGS sequence"/>
</dbReference>
<dbReference type="STRING" id="411483.FAEPRAA2165_03528"/>
<proteinExistence type="predicted"/>
<dbReference type="EMBL" id="ACOP02000100">
    <property type="protein sequence ID" value="EEU94905.1"/>
    <property type="molecule type" value="Genomic_DNA"/>
</dbReference>
<name>C7HB12_FAED2</name>